<dbReference type="Pfam" id="PF04299">
    <property type="entry name" value="FMN_bind_2"/>
    <property type="match status" value="1"/>
</dbReference>
<dbReference type="STRING" id="144026.SAMN04488568_10828"/>
<dbReference type="PIRSF" id="PIRSF010372">
    <property type="entry name" value="PaiB"/>
    <property type="match status" value="1"/>
</dbReference>
<dbReference type="InterPro" id="IPR012349">
    <property type="entry name" value="Split_barrel_FMN-bd"/>
</dbReference>
<proteinExistence type="predicted"/>
<sequence>MYTPKYFRIEDQASLSALMRAYDFAIVLVPGEPDLAATHIPLKLDDGRQMLIGHVAQANPIAQAIRDGKEAVAIFSGPHAYVSPTWYSDPNNNVPTWNYMAVHAFGHFIPLEGEAAERSLSAQIADFESDWRITNIELGQRVRLESAIQAFEFKIARLEGKAKLSQNKPARERMLIAKALEARGENAVAHHMTEVGAEE</sequence>
<dbReference type="OrthoDB" id="9794948at2"/>
<dbReference type="Gene3D" id="2.30.110.10">
    <property type="entry name" value="Electron Transport, Fmn-binding Protein, Chain A"/>
    <property type="match status" value="1"/>
</dbReference>
<dbReference type="PANTHER" id="PTHR35802:SF1">
    <property type="entry name" value="PROTEASE SYNTHASE AND SPORULATION PROTEIN PAI 2"/>
    <property type="match status" value="1"/>
</dbReference>
<evidence type="ECO:0000313" key="1">
    <source>
        <dbReference type="EMBL" id="SDM27901.1"/>
    </source>
</evidence>
<gene>
    <name evidence="1" type="ORF">SAMN04488568_10828</name>
</gene>
<dbReference type="Proteomes" id="UP000199759">
    <property type="component" value="Unassembled WGS sequence"/>
</dbReference>
<keyword evidence="2" id="KW-1185">Reference proteome</keyword>
<dbReference type="EMBL" id="FNHG01000008">
    <property type="protein sequence ID" value="SDM27901.1"/>
    <property type="molecule type" value="Genomic_DNA"/>
</dbReference>
<dbReference type="PANTHER" id="PTHR35802">
    <property type="entry name" value="PROTEASE SYNTHASE AND SPORULATION PROTEIN PAI 2"/>
    <property type="match status" value="1"/>
</dbReference>
<organism evidence="1 2">
    <name type="scientific">Maricaulis salignorans</name>
    <dbReference type="NCBI Taxonomy" id="144026"/>
    <lineage>
        <taxon>Bacteria</taxon>
        <taxon>Pseudomonadati</taxon>
        <taxon>Pseudomonadota</taxon>
        <taxon>Alphaproteobacteria</taxon>
        <taxon>Maricaulales</taxon>
        <taxon>Maricaulaceae</taxon>
        <taxon>Maricaulis</taxon>
    </lineage>
</organism>
<dbReference type="AlphaFoldDB" id="A0A1G9RXF3"/>
<evidence type="ECO:0000313" key="2">
    <source>
        <dbReference type="Proteomes" id="UP000199759"/>
    </source>
</evidence>
<name>A0A1G9RXF3_9PROT</name>
<dbReference type="InterPro" id="IPR007396">
    <property type="entry name" value="TR_PAI2-type"/>
</dbReference>
<accession>A0A1G9RXF3</accession>
<reference evidence="1 2" key="1">
    <citation type="submission" date="2016-10" db="EMBL/GenBank/DDBJ databases">
        <authorList>
            <person name="de Groot N.N."/>
        </authorList>
    </citation>
    <scope>NUCLEOTIDE SEQUENCE [LARGE SCALE GENOMIC DNA]</scope>
    <source>
        <strain evidence="1 2">DSM 16077</strain>
    </source>
</reference>
<protein>
    <submittedName>
        <fullName evidence="1">Negative transcriptional regulator, PaiB family</fullName>
    </submittedName>
</protein>
<dbReference type="SUPFAM" id="SSF50475">
    <property type="entry name" value="FMN-binding split barrel"/>
    <property type="match status" value="1"/>
</dbReference>
<dbReference type="RefSeq" id="WP_091769484.1">
    <property type="nucleotide sequence ID" value="NZ_FNHG01000008.1"/>
</dbReference>